<gene>
    <name evidence="2" type="ORF">FQA47_019139</name>
</gene>
<proteinExistence type="predicted"/>
<dbReference type="EMBL" id="WKFB01000452">
    <property type="protein sequence ID" value="KAF6722521.1"/>
    <property type="molecule type" value="Genomic_DNA"/>
</dbReference>
<accession>A0A834F6C0</accession>
<feature type="region of interest" description="Disordered" evidence="1">
    <location>
        <begin position="1"/>
        <end position="63"/>
    </location>
</feature>
<organism evidence="2 3">
    <name type="scientific">Oryzias melastigma</name>
    <name type="common">Marine medaka</name>
    <dbReference type="NCBI Taxonomy" id="30732"/>
    <lineage>
        <taxon>Eukaryota</taxon>
        <taxon>Metazoa</taxon>
        <taxon>Chordata</taxon>
        <taxon>Craniata</taxon>
        <taxon>Vertebrata</taxon>
        <taxon>Euteleostomi</taxon>
        <taxon>Actinopterygii</taxon>
        <taxon>Neopterygii</taxon>
        <taxon>Teleostei</taxon>
        <taxon>Neoteleostei</taxon>
        <taxon>Acanthomorphata</taxon>
        <taxon>Ovalentaria</taxon>
        <taxon>Atherinomorphae</taxon>
        <taxon>Beloniformes</taxon>
        <taxon>Adrianichthyidae</taxon>
        <taxon>Oryziinae</taxon>
        <taxon>Oryzias</taxon>
    </lineage>
</organism>
<protein>
    <submittedName>
        <fullName evidence="2">Uncharacterized protein</fullName>
    </submittedName>
</protein>
<reference evidence="2" key="1">
    <citation type="journal article" name="BMC Genomics">
        <title>Long-read sequencing and de novo genome assembly of marine medaka (Oryzias melastigma).</title>
        <authorList>
            <person name="Liang P."/>
            <person name="Saqib H.S.A."/>
            <person name="Ni X."/>
            <person name="Shen Y."/>
        </authorList>
    </citation>
    <scope>NUCLEOTIDE SEQUENCE</scope>
    <source>
        <strain evidence="2">Bigg-433</strain>
    </source>
</reference>
<evidence type="ECO:0000313" key="2">
    <source>
        <dbReference type="EMBL" id="KAF6722521.1"/>
    </source>
</evidence>
<name>A0A834F6C0_ORYME</name>
<dbReference type="Proteomes" id="UP000646548">
    <property type="component" value="Unassembled WGS sequence"/>
</dbReference>
<comment type="caution">
    <text evidence="2">The sequence shown here is derived from an EMBL/GenBank/DDBJ whole genome shotgun (WGS) entry which is preliminary data.</text>
</comment>
<sequence>MHPLPPKRPIRPSSGLTVPRRGCSLTSSEQEESERTDSSHPTPFWSRRRRFPPRPETTEESRLDSGAVHAVLFLGGGNIQKLRRLMVTLEDQSCFSLTGRFLQQLQFHQNESRLQDDSFLLLSFEC</sequence>
<evidence type="ECO:0000256" key="1">
    <source>
        <dbReference type="SAM" id="MobiDB-lite"/>
    </source>
</evidence>
<evidence type="ECO:0000313" key="3">
    <source>
        <dbReference type="Proteomes" id="UP000646548"/>
    </source>
</evidence>
<dbReference type="AlphaFoldDB" id="A0A834F6C0"/>